<evidence type="ECO:0000256" key="1">
    <source>
        <dbReference type="SAM" id="MobiDB-lite"/>
    </source>
</evidence>
<feature type="region of interest" description="Disordered" evidence="1">
    <location>
        <begin position="1"/>
        <end position="104"/>
    </location>
</feature>
<dbReference type="Proteomes" id="UP000515146">
    <property type="component" value="Unplaced"/>
</dbReference>
<feature type="compositionally biased region" description="Basic and acidic residues" evidence="1">
    <location>
        <begin position="622"/>
        <end position="639"/>
    </location>
</feature>
<dbReference type="RefSeq" id="XP_027197637.1">
    <property type="nucleotide sequence ID" value="XM_027341836.1"/>
</dbReference>
<name>A0A6P6XW62_DERPT</name>
<organism evidence="2 4">
    <name type="scientific">Dermatophagoides pteronyssinus</name>
    <name type="common">European house dust mite</name>
    <dbReference type="NCBI Taxonomy" id="6956"/>
    <lineage>
        <taxon>Eukaryota</taxon>
        <taxon>Metazoa</taxon>
        <taxon>Ecdysozoa</taxon>
        <taxon>Arthropoda</taxon>
        <taxon>Chelicerata</taxon>
        <taxon>Arachnida</taxon>
        <taxon>Acari</taxon>
        <taxon>Acariformes</taxon>
        <taxon>Sarcoptiformes</taxon>
        <taxon>Astigmata</taxon>
        <taxon>Psoroptidia</taxon>
        <taxon>Analgoidea</taxon>
        <taxon>Pyroglyphidae</taxon>
        <taxon>Dermatophagoidinae</taxon>
        <taxon>Dermatophagoides</taxon>
    </lineage>
</organism>
<feature type="compositionally biased region" description="Gly residues" evidence="1">
    <location>
        <begin position="369"/>
        <end position="380"/>
    </location>
</feature>
<keyword evidence="2" id="KW-1185">Reference proteome</keyword>
<proteinExistence type="predicted"/>
<feature type="compositionally biased region" description="Polar residues" evidence="1">
    <location>
        <begin position="602"/>
        <end position="615"/>
    </location>
</feature>
<dbReference type="AlphaFoldDB" id="A0A6P6XW62"/>
<accession>A0A6P6XW62</accession>
<sequence>MSEEEGTKNSNEDKKQPRIQRTTVSRTEMQKLRERARSRSLLNTSASERTPERGLSRPSVLERMIPKEPPMSRLQRYRMSKKMGTDSQGSDSGSPDDSGIGNGMSDGFDLKYAYPRTQRNLIKTIEIEYLPPGGRDSESATTTIVKRPFFMVGEDKSLEERIAKLPKIGEKIQEEYQTEKNYLITRRNITEEGMWVEEVTRNTIITKIQITELVSKKFIKMDRDEARRLMERELADREAAVPKVVSPKLERPYAELLEQRQAAAAATSHELLPEGPITVGREPSLGLPVQPSREPEPVTEGISSLDAASAGLGREPSSREPSVTDGVTGLEREPTARAPTDLMGAISAQGREPSAFGREPTFREPDATVGGGMIAPGIEGGSPDTMKDQRDKNQQYPSDLMGAISAQGREPSAFGREPTSREPDATIGGGVIAPGMESPSGALQDGTLIDPTKREASMFPVPTVTALDAESKGELGREPSAREPSGLGAGVSAPGMGKDFEIEIEIRKKRDTADITGPKMEESGISREPSAREPSGLIGELSTPGMESGINREPSAREPSGLVGGISAPTLTDGLGREPSAREPSQLVGGISAPGMEASGISREQSAPSPSQLVGGQSADGAGREFDIDIEIRRKKEDYGVDQESMMGKDITGGVSTPEMLSPSALGREPTAQQFGSERGMQTSELEASGINREPSAREPSGLMGGPSAPTLTDGLGREPSAREPSQLAGGISAPGMDASGISREPSAREPSQLAGGISAPGMDASGISREPSAREASGLMDGPSTPGIEASGLGREASGISREPSAQPSGAIVGEPSSLASGVSVTGREPSGVPSPATSTSLIEPGIEPYTVRGSSLLVPTQDGVYPPMRREFEPQVTYRPPVDRFVEQIGQVASQVAAQTRQPVTITFRPTIVIIQNFVSLPLDVLKARQAASGNEQIVNVQNQEVFIYPNSINITNLSATYSHNIQSSEPFLNFTDSSTNSTQTENRQQSENQLSQQPSQQ</sequence>
<evidence type="ECO:0000313" key="3">
    <source>
        <dbReference type="RefSeq" id="XP_027197635.1"/>
    </source>
</evidence>
<evidence type="ECO:0000313" key="4">
    <source>
        <dbReference type="RefSeq" id="XP_027197637.1"/>
    </source>
</evidence>
<dbReference type="KEGG" id="dpte:113791979"/>
<feature type="compositionally biased region" description="Basic and acidic residues" evidence="1">
    <location>
        <begin position="28"/>
        <end position="37"/>
    </location>
</feature>
<feature type="region of interest" description="Disordered" evidence="1">
    <location>
        <begin position="350"/>
        <end position="395"/>
    </location>
</feature>
<feature type="compositionally biased region" description="Basic and acidic residues" evidence="1">
    <location>
        <begin position="498"/>
        <end position="531"/>
    </location>
</feature>
<feature type="compositionally biased region" description="Basic and acidic residues" evidence="1">
    <location>
        <begin position="1"/>
        <end position="16"/>
    </location>
</feature>
<feature type="compositionally biased region" description="Polar residues" evidence="1">
    <location>
        <begin position="671"/>
        <end position="686"/>
    </location>
</feature>
<dbReference type="RefSeq" id="XP_027197635.1">
    <property type="nucleotide sequence ID" value="XM_027341834.1"/>
</dbReference>
<feature type="compositionally biased region" description="Low complexity" evidence="1">
    <location>
        <begin position="85"/>
        <end position="99"/>
    </location>
</feature>
<evidence type="ECO:0000313" key="2">
    <source>
        <dbReference type="Proteomes" id="UP000515146"/>
    </source>
</evidence>
<feature type="region of interest" description="Disordered" evidence="1">
    <location>
        <begin position="407"/>
        <end position="846"/>
    </location>
</feature>
<feature type="compositionally biased region" description="Basic and acidic residues" evidence="1">
    <location>
        <begin position="469"/>
        <end position="481"/>
    </location>
</feature>
<protein>
    <submittedName>
        <fullName evidence="3">Collagen alpha-1(I) chain-like isoform X1</fullName>
    </submittedName>
    <submittedName>
        <fullName evidence="4">Collagen alpha-1(I) chain-like isoform X2</fullName>
    </submittedName>
</protein>
<gene>
    <name evidence="3 4" type="primary">LOC113791979</name>
</gene>
<feature type="region of interest" description="Disordered" evidence="1">
    <location>
        <begin position="974"/>
        <end position="1004"/>
    </location>
</feature>
<reference evidence="3 4" key="1">
    <citation type="submission" date="2025-04" db="UniProtKB">
        <authorList>
            <consortium name="RefSeq"/>
        </authorList>
    </citation>
    <scope>IDENTIFICATION</scope>
    <source>
        <strain evidence="3 4">Airmid</strain>
    </source>
</reference>
<feature type="region of interest" description="Disordered" evidence="1">
    <location>
        <begin position="267"/>
        <end position="331"/>
    </location>
</feature>
<dbReference type="OrthoDB" id="10496227at2759"/>